<dbReference type="PANTHER" id="PTHR24036:SF5">
    <property type="entry name" value="THROMBOMODULIN"/>
    <property type="match status" value="1"/>
</dbReference>
<keyword evidence="6 10" id="KW-1133">Transmembrane helix</keyword>
<sequence>VINELRGLSHGIRSGKIEIIDNNTFRVPNFYIDDKAPQAYFLAGKGDTVVENGTIVPIMGAPDGPLSKYDGQDVLLKLPDNLTVNDVDWLAIWCYEFHMIDELTGLSHAISSGKIEIIGNSTFRIPNFYIDDKAPKAYFLVGKGATVSEDGTPVPLVGGPDGPLGGYNGQDITLKLPDNLTVNDIDWLAIWCYEFHVNLGHVFLNKRVIDELTGLSHAVSSGKIEIIGQRTLHVPNFHIDGKAPRAYFLVGKGDKVLENGTLVPLIGAPDGPLGGYNGQDITLQLPDNLTVNEVDWLAIWCYAFHVDLGHVFLHKKPSPYPPQTFGLKSEVTSGPVVLVNKKTLFIPDLRYKGNHKNVHFWVGNGTEPTSAGLVVPDEEGSSGNLHPYQGENININLPNGVTTDNIEYFGVWSTEEKLSLGHVILKGIKDVPEVANLKGKILNNNFILRLPKCCPVYSIVTINGCQESPSREFKPNFSVYKHNATHFNNQSLDLNTIDFQPYNFPLECRSGKYPLDETNEESAILQNGSLLVKGAAISGILTQQHFCVDNIENEEKMKILVCVPEYKMQEAMFVAYVTLTVVSTFCFVGTFFLYCFWLKIEDIHRKCFTAYVLAMSVTFLSLTIVQIAHVEDGGCTVLAENQRSAYFYTPIIVSIVVSIVCLVLTKLKIVNNDRYRMNDYFWLEKGMTYKFMFRQCLLTLVIMTICWITDMLMSFLDESSGILNAAIIFEALQGVLIVAVFTMNHYGSSYLERHRIQEHRPDTLVQLKNLNEQNHSCE</sequence>
<protein>
    <recommendedName>
        <fullName evidence="11">DM13 domain-containing protein</fullName>
    </recommendedName>
</protein>
<dbReference type="InterPro" id="IPR036272">
    <property type="entry name" value="Methuselah_N_sf"/>
</dbReference>
<comment type="subcellular location">
    <subcellularLocation>
        <location evidence="1">Endomembrane system</location>
        <topology evidence="1">Multi-pass membrane protein</topology>
    </subcellularLocation>
</comment>
<evidence type="ECO:0000313" key="13">
    <source>
        <dbReference type="Proteomes" id="UP000292052"/>
    </source>
</evidence>
<dbReference type="Pfam" id="PF10517">
    <property type="entry name" value="DM13"/>
    <property type="match status" value="4"/>
</dbReference>
<organism evidence="12 13">
    <name type="scientific">Asbolus verrucosus</name>
    <name type="common">Desert ironclad beetle</name>
    <dbReference type="NCBI Taxonomy" id="1661398"/>
    <lineage>
        <taxon>Eukaryota</taxon>
        <taxon>Metazoa</taxon>
        <taxon>Ecdysozoa</taxon>
        <taxon>Arthropoda</taxon>
        <taxon>Hexapoda</taxon>
        <taxon>Insecta</taxon>
        <taxon>Pterygota</taxon>
        <taxon>Neoptera</taxon>
        <taxon>Endopterygota</taxon>
        <taxon>Coleoptera</taxon>
        <taxon>Polyphaga</taxon>
        <taxon>Cucujiformia</taxon>
        <taxon>Tenebrionidae</taxon>
        <taxon>Pimeliinae</taxon>
        <taxon>Asbolus</taxon>
    </lineage>
</organism>
<evidence type="ECO:0000256" key="5">
    <source>
        <dbReference type="ARBA" id="ARBA00022737"/>
    </source>
</evidence>
<dbReference type="InterPro" id="IPR019545">
    <property type="entry name" value="DM13_domain"/>
</dbReference>
<accession>A0A482VA69</accession>
<keyword evidence="8" id="KW-0675">Receptor</keyword>
<comment type="similarity">
    <text evidence="2">Belongs to the G-protein coupled receptor 2 family. Mth subfamily.</text>
</comment>
<feature type="transmembrane region" description="Helical" evidence="10">
    <location>
        <begin position="608"/>
        <end position="627"/>
    </location>
</feature>
<dbReference type="SMART" id="SM00686">
    <property type="entry name" value="DM13"/>
    <property type="match status" value="4"/>
</dbReference>
<feature type="domain" description="DM13" evidence="11">
    <location>
        <begin position="1"/>
        <end position="107"/>
    </location>
</feature>
<keyword evidence="10" id="KW-0472">Membrane</keyword>
<keyword evidence="7" id="KW-0297">G-protein coupled receptor</keyword>
<dbReference type="GO" id="GO:0012505">
    <property type="term" value="C:endomembrane system"/>
    <property type="evidence" value="ECO:0007669"/>
    <property type="project" value="UniProtKB-SubCell"/>
</dbReference>
<feature type="domain" description="DM13" evidence="11">
    <location>
        <begin position="207"/>
        <end position="314"/>
    </location>
</feature>
<dbReference type="EMBL" id="QDEB01122233">
    <property type="protein sequence ID" value="RZB40103.1"/>
    <property type="molecule type" value="Genomic_DNA"/>
</dbReference>
<dbReference type="PROSITE" id="PS51549">
    <property type="entry name" value="DM13"/>
    <property type="match status" value="4"/>
</dbReference>
<reference evidence="12 13" key="1">
    <citation type="submission" date="2017-03" db="EMBL/GenBank/DDBJ databases">
        <title>Genome of the blue death feigning beetle - Asbolus verrucosus.</title>
        <authorList>
            <person name="Rider S.D."/>
        </authorList>
    </citation>
    <scope>NUCLEOTIDE SEQUENCE [LARGE SCALE GENOMIC DNA]</scope>
    <source>
        <strain evidence="12">Butters</strain>
        <tissue evidence="12">Head and leg muscle</tissue>
    </source>
</reference>
<keyword evidence="5" id="KW-0677">Repeat</keyword>
<dbReference type="InterPro" id="IPR052126">
    <property type="entry name" value="Spindle_Org/Thrombomodulin"/>
</dbReference>
<evidence type="ECO:0000256" key="7">
    <source>
        <dbReference type="ARBA" id="ARBA00023040"/>
    </source>
</evidence>
<evidence type="ECO:0000256" key="1">
    <source>
        <dbReference type="ARBA" id="ARBA00004127"/>
    </source>
</evidence>
<comment type="caution">
    <text evidence="12">The sequence shown here is derived from an EMBL/GenBank/DDBJ whole genome shotgun (WGS) entry which is preliminary data.</text>
</comment>
<feature type="transmembrane region" description="Helical" evidence="10">
    <location>
        <begin position="573"/>
        <end position="596"/>
    </location>
</feature>
<feature type="transmembrane region" description="Helical" evidence="10">
    <location>
        <begin position="647"/>
        <end position="667"/>
    </location>
</feature>
<dbReference type="AlphaFoldDB" id="A0A482VA69"/>
<evidence type="ECO:0000256" key="2">
    <source>
        <dbReference type="ARBA" id="ARBA00008979"/>
    </source>
</evidence>
<keyword evidence="3 10" id="KW-0812">Transmembrane</keyword>
<evidence type="ECO:0000256" key="4">
    <source>
        <dbReference type="ARBA" id="ARBA00022729"/>
    </source>
</evidence>
<evidence type="ECO:0000256" key="10">
    <source>
        <dbReference type="SAM" id="Phobius"/>
    </source>
</evidence>
<feature type="transmembrane region" description="Helical" evidence="10">
    <location>
        <begin position="722"/>
        <end position="743"/>
    </location>
</feature>
<feature type="transmembrane region" description="Helical" evidence="10">
    <location>
        <begin position="696"/>
        <end position="716"/>
    </location>
</feature>
<keyword evidence="9" id="KW-0807">Transducer</keyword>
<keyword evidence="13" id="KW-1185">Reference proteome</keyword>
<dbReference type="SUPFAM" id="SSF63877">
    <property type="entry name" value="Methuselah ectodomain"/>
    <property type="match status" value="1"/>
</dbReference>
<feature type="domain" description="DM13" evidence="11">
    <location>
        <begin position="323"/>
        <end position="426"/>
    </location>
</feature>
<dbReference type="Gene3D" id="1.20.1070.10">
    <property type="entry name" value="Rhodopsin 7-helix transmembrane proteins"/>
    <property type="match status" value="1"/>
</dbReference>
<evidence type="ECO:0000256" key="9">
    <source>
        <dbReference type="ARBA" id="ARBA00023224"/>
    </source>
</evidence>
<proteinExistence type="inferred from homology"/>
<name>A0A482VA69_ASBVE</name>
<dbReference type="OrthoDB" id="5854379at2759"/>
<evidence type="ECO:0000259" key="11">
    <source>
        <dbReference type="PROSITE" id="PS51549"/>
    </source>
</evidence>
<evidence type="ECO:0000313" key="12">
    <source>
        <dbReference type="EMBL" id="RZB40103.1"/>
    </source>
</evidence>
<evidence type="ECO:0000256" key="8">
    <source>
        <dbReference type="ARBA" id="ARBA00023170"/>
    </source>
</evidence>
<keyword evidence="4" id="KW-0732">Signal</keyword>
<dbReference type="InterPro" id="IPR023311">
    <property type="entry name" value="Methusela_ecto_dom_2"/>
</dbReference>
<evidence type="ECO:0000256" key="3">
    <source>
        <dbReference type="ARBA" id="ARBA00022692"/>
    </source>
</evidence>
<dbReference type="GO" id="GO:0004930">
    <property type="term" value="F:G protein-coupled receptor activity"/>
    <property type="evidence" value="ECO:0007669"/>
    <property type="project" value="UniProtKB-KW"/>
</dbReference>
<feature type="non-terminal residue" evidence="12">
    <location>
        <position position="1"/>
    </location>
</feature>
<dbReference type="Gene3D" id="2.170.180.11">
    <property type="entry name" value="Methuselah ectodomain, domain 2"/>
    <property type="match status" value="1"/>
</dbReference>
<dbReference type="Proteomes" id="UP000292052">
    <property type="component" value="Unassembled WGS sequence"/>
</dbReference>
<feature type="domain" description="DM13" evidence="11">
    <location>
        <begin position="95"/>
        <end position="205"/>
    </location>
</feature>
<evidence type="ECO:0000256" key="6">
    <source>
        <dbReference type="ARBA" id="ARBA00022989"/>
    </source>
</evidence>
<gene>
    <name evidence="12" type="ORF">BDFB_008303</name>
</gene>
<dbReference type="PANTHER" id="PTHR24036">
    <property type="entry name" value="SKELETOR-RELATED"/>
    <property type="match status" value="1"/>
</dbReference>